<accession>A0A0L6V9A8</accession>
<proteinExistence type="inferred from homology"/>
<dbReference type="InterPro" id="IPR004942">
    <property type="entry name" value="Roadblock/LAMTOR2_dom"/>
</dbReference>
<dbReference type="Gene3D" id="3.30.450.30">
    <property type="entry name" value="Dynein light chain 2a, cytoplasmic"/>
    <property type="match status" value="1"/>
</dbReference>
<feature type="region of interest" description="Disordered" evidence="2">
    <location>
        <begin position="1"/>
        <end position="20"/>
    </location>
</feature>
<evidence type="ECO:0000313" key="5">
    <source>
        <dbReference type="Proteomes" id="UP000037035"/>
    </source>
</evidence>
<name>A0A0L6V9A8_9BASI</name>
<protein>
    <recommendedName>
        <fullName evidence="3">Roadblock/LAMTOR2 domain-containing protein</fullName>
    </recommendedName>
</protein>
<evidence type="ECO:0000313" key="4">
    <source>
        <dbReference type="EMBL" id="KNZ57356.1"/>
    </source>
</evidence>
<dbReference type="VEuPathDB" id="FungiDB:VP01_217g2"/>
<evidence type="ECO:0000259" key="3">
    <source>
        <dbReference type="Pfam" id="PF03259"/>
    </source>
</evidence>
<reference evidence="4 5" key="1">
    <citation type="submission" date="2015-08" db="EMBL/GenBank/DDBJ databases">
        <title>Next Generation Sequencing and Analysis of the Genome of Puccinia sorghi L Schw, the Causal Agent of Maize Common Rust.</title>
        <authorList>
            <person name="Rochi L."/>
            <person name="Burguener G."/>
            <person name="Darino M."/>
            <person name="Turjanski A."/>
            <person name="Kreff E."/>
            <person name="Dieguez M.J."/>
            <person name="Sacco F."/>
        </authorList>
    </citation>
    <scope>NUCLEOTIDE SEQUENCE [LARGE SCALE GENOMIC DNA]</scope>
    <source>
        <strain evidence="4 5">RO10H11247</strain>
    </source>
</reference>
<dbReference type="EMBL" id="LAVV01007036">
    <property type="protein sequence ID" value="KNZ57356.1"/>
    <property type="molecule type" value="Genomic_DNA"/>
</dbReference>
<dbReference type="Pfam" id="PF03259">
    <property type="entry name" value="Robl_LC7"/>
    <property type="match status" value="1"/>
</dbReference>
<feature type="compositionally biased region" description="Low complexity" evidence="2">
    <location>
        <begin position="28"/>
        <end position="47"/>
    </location>
</feature>
<comment type="caution">
    <text evidence="4">The sequence shown here is derived from an EMBL/GenBank/DDBJ whole genome shotgun (WGS) entry which is preliminary data.</text>
</comment>
<dbReference type="Proteomes" id="UP000037035">
    <property type="component" value="Unassembled WGS sequence"/>
</dbReference>
<comment type="similarity">
    <text evidence="1">Belongs to the GAMAD family.</text>
</comment>
<dbReference type="PANTHER" id="PTHR10779">
    <property type="entry name" value="DYNEIN LIGHT CHAIN ROADBLOCK"/>
    <property type="match status" value="1"/>
</dbReference>
<dbReference type="STRING" id="27349.A0A0L6V9A8"/>
<dbReference type="OrthoDB" id="2505655at2759"/>
<dbReference type="SUPFAM" id="SSF103196">
    <property type="entry name" value="Roadblock/LC7 domain"/>
    <property type="match status" value="1"/>
</dbReference>
<keyword evidence="5" id="KW-1185">Reference proteome</keyword>
<sequence>MAVMSSPPGSMGTAGVSSRKAVGGTLESPVAATGASSSTPSAAVSPMRTMMTVGTTTTSIPAPAEVESTIQRLSEHRNVRGVIILNRDAVVIRSSGPIFQGSDGHFVLRRYVSQIRKIVDAVAGSVGHIELDDQLRFLRIRTQLHELLITPGPPLPFLLAPFNTDFSLHPNIQQIRNSPWLSFKIRQSNGVANMMPRWRSRLQAEQFPSVPRS</sequence>
<feature type="domain" description="Roadblock/LAMTOR2" evidence="3">
    <location>
        <begin position="66"/>
        <end position="151"/>
    </location>
</feature>
<feature type="region of interest" description="Disordered" evidence="2">
    <location>
        <begin position="27"/>
        <end position="47"/>
    </location>
</feature>
<dbReference type="AlphaFoldDB" id="A0A0L6V9A8"/>
<evidence type="ECO:0000256" key="2">
    <source>
        <dbReference type="SAM" id="MobiDB-lite"/>
    </source>
</evidence>
<gene>
    <name evidence="4" type="ORF">VP01_217g2</name>
</gene>
<organism evidence="4 5">
    <name type="scientific">Puccinia sorghi</name>
    <dbReference type="NCBI Taxonomy" id="27349"/>
    <lineage>
        <taxon>Eukaryota</taxon>
        <taxon>Fungi</taxon>
        <taxon>Dikarya</taxon>
        <taxon>Basidiomycota</taxon>
        <taxon>Pucciniomycotina</taxon>
        <taxon>Pucciniomycetes</taxon>
        <taxon>Pucciniales</taxon>
        <taxon>Pucciniaceae</taxon>
        <taxon>Puccinia</taxon>
    </lineage>
</organism>
<evidence type="ECO:0000256" key="1">
    <source>
        <dbReference type="ARBA" id="ARBA00007191"/>
    </source>
</evidence>